<dbReference type="EMBL" id="VSSQ01000021">
    <property type="protein sequence ID" value="MPL63518.1"/>
    <property type="molecule type" value="Genomic_DNA"/>
</dbReference>
<organism evidence="1">
    <name type="scientific">bioreactor metagenome</name>
    <dbReference type="NCBI Taxonomy" id="1076179"/>
    <lineage>
        <taxon>unclassified sequences</taxon>
        <taxon>metagenomes</taxon>
        <taxon>ecological metagenomes</taxon>
    </lineage>
</organism>
<proteinExistence type="predicted"/>
<gene>
    <name evidence="1" type="ORF">SDC9_09154</name>
</gene>
<dbReference type="AlphaFoldDB" id="A0A644T9C8"/>
<comment type="caution">
    <text evidence="1">The sequence shown here is derived from an EMBL/GenBank/DDBJ whole genome shotgun (WGS) entry which is preliminary data.</text>
</comment>
<accession>A0A644T9C8</accession>
<evidence type="ECO:0000313" key="1">
    <source>
        <dbReference type="EMBL" id="MPL63518.1"/>
    </source>
</evidence>
<protein>
    <submittedName>
        <fullName evidence="1">Uncharacterized protein</fullName>
    </submittedName>
</protein>
<dbReference type="SUPFAM" id="SSF56935">
    <property type="entry name" value="Porins"/>
    <property type="match status" value="1"/>
</dbReference>
<name>A0A644T9C8_9ZZZZ</name>
<sequence length="495" mass="55166">MVTVIGISTDHFQGNVAYASNGIIDRSELDNNRTAVSRGNTEKLKAEFAYEMALITAKIVSASATNDENFRIEFAYAAAQATAKMMPMLPSGQRDDFAYDMARITTRIISDKNLDVEKAKVEFAYEMAQLTTKIITSVDEIIPGKRTVLNVYNTELEPKTLLRNNADIEPKATVKVNNNAAEQKVIANPGSIAPETYTGLIDELMHVGDRISQSDNKVNIDGEVRYHYASNSGADRWKRDSSGIRARVGLDAGINQDWRAYGMLEGQKNLLNYNNNFEFSRLYVAGRVGTSMVKAGSFGYLMADGNIYDSDFDGVNIDFGGPVKYTMSYGETDETKRTYIMTAQYHDFDYNLEAGVYRYQMKRDDGHKQYTIGTLGGNYNFSDFGLGAMVLSSSQKDSKGDSLGYVVGLNYSELKTWRPGTYGIFAKYYNQPRYTFIAHGMNGIGGRLNGFKGTALGVNYTFAENVVGGIEYYDLTDKITGEQGDTWWSQITHYF</sequence>
<reference evidence="1" key="1">
    <citation type="submission" date="2019-08" db="EMBL/GenBank/DDBJ databases">
        <authorList>
            <person name="Kucharzyk K."/>
            <person name="Murdoch R.W."/>
            <person name="Higgins S."/>
            <person name="Loffler F."/>
        </authorList>
    </citation>
    <scope>NUCLEOTIDE SEQUENCE</scope>
</reference>